<dbReference type="InterPro" id="IPR009935">
    <property type="entry name" value="DUF1467"/>
</dbReference>
<keyword evidence="1" id="KW-1133">Transmembrane helix</keyword>
<evidence type="ECO:0000313" key="3">
    <source>
        <dbReference type="Proteomes" id="UP000295783"/>
    </source>
</evidence>
<accession>A0A4R6WQ81</accession>
<proteinExistence type="predicted"/>
<dbReference type="Pfam" id="PF07330">
    <property type="entry name" value="DUF1467"/>
    <property type="match status" value="1"/>
</dbReference>
<comment type="caution">
    <text evidence="2">The sequence shown here is derived from an EMBL/GenBank/DDBJ whole genome shotgun (WGS) entry which is preliminary data.</text>
</comment>
<reference evidence="2 3" key="1">
    <citation type="submission" date="2019-03" db="EMBL/GenBank/DDBJ databases">
        <title>Genomic Encyclopedia of Type Strains, Phase III (KMG-III): the genomes of soil and plant-associated and newly described type strains.</title>
        <authorList>
            <person name="Whitman W."/>
        </authorList>
    </citation>
    <scope>NUCLEOTIDE SEQUENCE [LARGE SCALE GENOMIC DNA]</scope>
    <source>
        <strain evidence="2 3">CGMCC 1.7660</strain>
    </source>
</reference>
<dbReference type="RefSeq" id="WP_133613902.1">
    <property type="nucleotide sequence ID" value="NZ_SNYW01000009.1"/>
</dbReference>
<keyword evidence="3" id="KW-1185">Reference proteome</keyword>
<feature type="transmembrane region" description="Helical" evidence="1">
    <location>
        <begin position="6"/>
        <end position="27"/>
    </location>
</feature>
<feature type="transmembrane region" description="Helical" evidence="1">
    <location>
        <begin position="51"/>
        <end position="72"/>
    </location>
</feature>
<sequence>MSAIATQFFIFLIIWWLALFAVLPWGIRRQENDEAGHDPGAPANPHLGRKALITTGVALVVWGAFFVASQYFGLSILELAGVARPS</sequence>
<dbReference type="EMBL" id="SNYW01000009">
    <property type="protein sequence ID" value="TDQ81344.1"/>
    <property type="molecule type" value="Genomic_DNA"/>
</dbReference>
<evidence type="ECO:0000313" key="2">
    <source>
        <dbReference type="EMBL" id="TDQ81344.1"/>
    </source>
</evidence>
<keyword evidence="1" id="KW-0812">Transmembrane</keyword>
<dbReference type="Proteomes" id="UP000295783">
    <property type="component" value="Unassembled WGS sequence"/>
</dbReference>
<dbReference type="AlphaFoldDB" id="A0A4R6WQ81"/>
<name>A0A4R6WQ81_9PROT</name>
<protein>
    <submittedName>
        <fullName evidence="2">Putative secreted protein</fullName>
    </submittedName>
</protein>
<organism evidence="2 3">
    <name type="scientific">Dongia mobilis</name>
    <dbReference type="NCBI Taxonomy" id="578943"/>
    <lineage>
        <taxon>Bacteria</taxon>
        <taxon>Pseudomonadati</taxon>
        <taxon>Pseudomonadota</taxon>
        <taxon>Alphaproteobacteria</taxon>
        <taxon>Rhodospirillales</taxon>
        <taxon>Dongiaceae</taxon>
        <taxon>Dongia</taxon>
    </lineage>
</organism>
<gene>
    <name evidence="2" type="ORF">A8950_2410</name>
</gene>
<keyword evidence="1" id="KW-0472">Membrane</keyword>
<evidence type="ECO:0000256" key="1">
    <source>
        <dbReference type="SAM" id="Phobius"/>
    </source>
</evidence>
<dbReference type="OrthoDB" id="9804637at2"/>